<feature type="compositionally biased region" description="Basic residues" evidence="4">
    <location>
        <begin position="1482"/>
        <end position="1501"/>
    </location>
</feature>
<evidence type="ECO:0000256" key="1">
    <source>
        <dbReference type="ARBA" id="ARBA00004123"/>
    </source>
</evidence>
<feature type="region of interest" description="Disordered" evidence="4">
    <location>
        <begin position="244"/>
        <end position="265"/>
    </location>
</feature>
<protein>
    <submittedName>
        <fullName evidence="7">Uncharacterized protein</fullName>
    </submittedName>
</protein>
<feature type="region of interest" description="Disordered" evidence="4">
    <location>
        <begin position="783"/>
        <end position="816"/>
    </location>
</feature>
<evidence type="ECO:0000259" key="6">
    <source>
        <dbReference type="PROSITE" id="PS51913"/>
    </source>
</evidence>
<evidence type="ECO:0000256" key="3">
    <source>
        <dbReference type="ARBA" id="ARBA00023242"/>
    </source>
</evidence>
<evidence type="ECO:0000313" key="8">
    <source>
        <dbReference type="Proteomes" id="UP001180020"/>
    </source>
</evidence>
<feature type="region of interest" description="Disordered" evidence="4">
    <location>
        <begin position="717"/>
        <end position="757"/>
    </location>
</feature>
<comment type="caution">
    <text evidence="7">The sequence shown here is derived from an EMBL/GenBank/DDBJ whole genome shotgun (WGS) entry which is preliminary data.</text>
</comment>
<keyword evidence="8" id="KW-1185">Reference proteome</keyword>
<dbReference type="GO" id="GO:0005634">
    <property type="term" value="C:nucleus"/>
    <property type="evidence" value="ECO:0007669"/>
    <property type="project" value="UniProtKB-SubCell"/>
</dbReference>
<dbReference type="PANTHER" id="PTHR36968:SF5">
    <property type="entry name" value="HOMEOBOX-DDT DOMAIN PROTEIN RLT2"/>
    <property type="match status" value="1"/>
</dbReference>
<dbReference type="GO" id="GO:0006357">
    <property type="term" value="P:regulation of transcription by RNA polymerase II"/>
    <property type="evidence" value="ECO:0007669"/>
    <property type="project" value="InterPro"/>
</dbReference>
<proteinExistence type="predicted"/>
<feature type="domain" description="DDT" evidence="5">
    <location>
        <begin position="443"/>
        <end position="502"/>
    </location>
</feature>
<dbReference type="Pfam" id="PF15613">
    <property type="entry name" value="WSD"/>
    <property type="match status" value="1"/>
</dbReference>
<keyword evidence="3" id="KW-0539">Nucleus</keyword>
<dbReference type="Pfam" id="PF15612">
    <property type="entry name" value="WHIM1"/>
    <property type="match status" value="1"/>
</dbReference>
<reference evidence="7" key="1">
    <citation type="journal article" date="2023" name="Nat. Commun.">
        <title>Diploid and tetraploid genomes of Acorus and the evolution of monocots.</title>
        <authorList>
            <person name="Ma L."/>
            <person name="Liu K.W."/>
            <person name="Li Z."/>
            <person name="Hsiao Y.Y."/>
            <person name="Qi Y."/>
            <person name="Fu T."/>
            <person name="Tang G.D."/>
            <person name="Zhang D."/>
            <person name="Sun W.H."/>
            <person name="Liu D.K."/>
            <person name="Li Y."/>
            <person name="Chen G.Z."/>
            <person name="Liu X.D."/>
            <person name="Liao X.Y."/>
            <person name="Jiang Y.T."/>
            <person name="Yu X."/>
            <person name="Hao Y."/>
            <person name="Huang J."/>
            <person name="Zhao X.W."/>
            <person name="Ke S."/>
            <person name="Chen Y.Y."/>
            <person name="Wu W.L."/>
            <person name="Hsu J.L."/>
            <person name="Lin Y.F."/>
            <person name="Huang M.D."/>
            <person name="Li C.Y."/>
            <person name="Huang L."/>
            <person name="Wang Z.W."/>
            <person name="Zhao X."/>
            <person name="Zhong W.Y."/>
            <person name="Peng D.H."/>
            <person name="Ahmad S."/>
            <person name="Lan S."/>
            <person name="Zhang J.S."/>
            <person name="Tsai W.C."/>
            <person name="Van de Peer Y."/>
            <person name="Liu Z.J."/>
        </authorList>
    </citation>
    <scope>NUCLEOTIDE SEQUENCE</scope>
    <source>
        <strain evidence="7">CP</strain>
    </source>
</reference>
<feature type="domain" description="HTH HARE-type" evidence="6">
    <location>
        <begin position="625"/>
        <end position="694"/>
    </location>
</feature>
<feature type="compositionally biased region" description="Low complexity" evidence="4">
    <location>
        <begin position="1542"/>
        <end position="1553"/>
    </location>
</feature>
<dbReference type="InterPro" id="IPR018501">
    <property type="entry name" value="DDT_dom"/>
</dbReference>
<evidence type="ECO:0000313" key="7">
    <source>
        <dbReference type="EMBL" id="KAK1286955.1"/>
    </source>
</evidence>
<name>A0AAV9CEC0_ACOCL</name>
<dbReference type="Pfam" id="PF05066">
    <property type="entry name" value="HARE-HTH"/>
    <property type="match status" value="1"/>
</dbReference>
<comment type="subcellular location">
    <subcellularLocation>
        <location evidence="1">Nucleus</location>
    </subcellularLocation>
</comment>
<feature type="region of interest" description="Disordered" evidence="4">
    <location>
        <begin position="163"/>
        <end position="197"/>
    </location>
</feature>
<feature type="compositionally biased region" description="Polar residues" evidence="4">
    <location>
        <begin position="171"/>
        <end position="197"/>
    </location>
</feature>
<dbReference type="InterPro" id="IPR007759">
    <property type="entry name" value="Asxl_HARE-HTH"/>
</dbReference>
<dbReference type="PROSITE" id="PS51913">
    <property type="entry name" value="HTH_HARE"/>
    <property type="match status" value="1"/>
</dbReference>
<feature type="region of interest" description="Disordered" evidence="4">
    <location>
        <begin position="291"/>
        <end position="310"/>
    </location>
</feature>
<dbReference type="PANTHER" id="PTHR36968">
    <property type="entry name" value="HOMEOBOX-DDT DOMAIN PROTEIN RLT2"/>
    <property type="match status" value="1"/>
</dbReference>
<evidence type="ECO:0000256" key="4">
    <source>
        <dbReference type="SAM" id="MobiDB-lite"/>
    </source>
</evidence>
<dbReference type="InterPro" id="IPR028942">
    <property type="entry name" value="WHIM1_dom"/>
</dbReference>
<feature type="compositionally biased region" description="Acidic residues" evidence="4">
    <location>
        <begin position="722"/>
        <end position="754"/>
    </location>
</feature>
<evidence type="ECO:0000256" key="2">
    <source>
        <dbReference type="ARBA" id="ARBA00023163"/>
    </source>
</evidence>
<dbReference type="InterPro" id="IPR028941">
    <property type="entry name" value="WHIM2_dom"/>
</dbReference>
<accession>A0AAV9CEC0</accession>
<evidence type="ECO:0000259" key="5">
    <source>
        <dbReference type="PROSITE" id="PS50827"/>
    </source>
</evidence>
<dbReference type="Pfam" id="PF02791">
    <property type="entry name" value="DDT"/>
    <property type="match status" value="1"/>
</dbReference>
<dbReference type="InterPro" id="IPR044977">
    <property type="entry name" value="RLT1-3"/>
</dbReference>
<gene>
    <name evidence="7" type="ORF">QJS10_CPB20g01876</name>
</gene>
<dbReference type="SMART" id="SM00571">
    <property type="entry name" value="DDT"/>
    <property type="match status" value="1"/>
</dbReference>
<dbReference type="PROSITE" id="PS50827">
    <property type="entry name" value="DDT"/>
    <property type="match status" value="1"/>
</dbReference>
<keyword evidence="2" id="KW-0804">Transcription</keyword>
<dbReference type="Proteomes" id="UP001180020">
    <property type="component" value="Unassembled WGS sequence"/>
</dbReference>
<organism evidence="7 8">
    <name type="scientific">Acorus calamus</name>
    <name type="common">Sweet flag</name>
    <dbReference type="NCBI Taxonomy" id="4465"/>
    <lineage>
        <taxon>Eukaryota</taxon>
        <taxon>Viridiplantae</taxon>
        <taxon>Streptophyta</taxon>
        <taxon>Embryophyta</taxon>
        <taxon>Tracheophyta</taxon>
        <taxon>Spermatophyta</taxon>
        <taxon>Magnoliopsida</taxon>
        <taxon>Liliopsida</taxon>
        <taxon>Acoraceae</taxon>
        <taxon>Acorus</taxon>
    </lineage>
</organism>
<sequence length="1640" mass="185553">MVQPPLVKRYYEPPPPTPQSILELRAIAFVESQLGERLREDGPILGIEFDPLPPGAFGAPIVTPRPKQTTQAYDGKIYDRHDTKPIKTSAYLPSMEHSFVPASYSGKRKPSIGNAHVSHSQLVSRAPHEYQFLPEQPSVRSDPYEMVSQSHFYDSPADAPGIKSSPIPSGGTFQHGNESYPFQGQASNASPVPQQGRQSHFYSRGLVEYENISHKNAFANIGADAQYGNHSITGLEIVSSERQMLHEDDASRTERKRKNEEARIQKEVEAHEKRIRKELERQDILRRKREEQMRREMERHDRERRKEEDRLLREKQREEERFQREQRREIERRERFMQKESLRAEKRRLKEEHRREKEAARVKAANERAAARRMAREYMELIEDDRLELMELSALSKSLPSITALDSDSLQQLELFRDMLIAFPPKSVKMKKPFAIQPWSDSEENVGNLLMVWRFLITFTDVLGLWPFTLDEFIQAFHDYDPRLLGEIHVALLKSIIKDIEDVARTPAIALGANQNSAANPGGGHPQIVEGAYAWGFDIRSWQRHLNPLTWTEVLRQFALSAGFGPQLRKRDIEIPYFRDDNEGNDGEDIISTLRNGSAAENAVALMQVKGFPHLRRSRHRLTPGTVKFAAFHVLSLEGSHGLTILDVAEKIQKSGLRDLTTSKTPEASIAAALSRDTKLFERTAPSTYCVRSPYRKDPADAEAILAAAREKIQIFENGLSESEEAEKDIEDADDVERDDDSECDGADDPEVDDVGTVSNSKLENVCVHDLKVCDAPTCSRNGKGKVLHDEGGETPENRLGNGEKDFSSPSETPKNHPCIVSQNHEGNVDFEDTEIDESSSGEAWVQGLMEGEYSDLNVEERLNALVALIGIAIEGNSIRVILEERLDAANALKKQMWAEAQLDKRRMKEEYLTKIQYPSFAGGKSETNLMSASAEGDHKGIELNASPSLKHEQFTDSQNPTYLNNTPTEKNLLSQELVSPDVLQCQQYGYQAEKSRSQMKSLISHKAEEMFVYRSLPLGQDRRRNRYWQFVTSASRNDPGSGRIFFESQQHGYWRLIDSAEAFDNLLAALDTRGIRESHLHSMLQKSETLFKESVRKNLQLTNTSKSRTEVVGVAPSPDCTAVIDNPGSAVCGSSPIEQSSSFRIELGRNENEKLDALRRYQDFEKWLWKESFNPSILCAIKYGKKRYPEVLTTCNVCYESYLSEDKHCPSCHKTFKTFQNSDGNYNEHVVRCEEKRADLKFHSSEPSLPMRMRMLKSLLAFMEVSIPPEALQSFWTEGYRKSWAVKLHSSSSAEDLFQILTLLEGAIKRDFLSPNFETTKELLSSSKPGNPIDQSGILSGSVPVLPWVPQTTGAIALRLMELDASIYYIVQQKLESQKEREGGDYLKFPSRYTVKNLHEPDPTDVPDQLDYHPQDTWPDLGMIVPSFGRGRGSSRGRGSRRGRGRGSGRGQRGLSIIGSEHRRLTTVMGEKTPRGPSRVGRPRGRGGRKRGRRSVRPRPKVVNKIVIKEPVLPGFGNVGVLKQNVIAQPYVEETRRPMFAEENNSASVSSESDGDAQMSGDEYEEREYTGVYHRRPQEVEVEVEEEEDDDDDDDGDEDEEVDREGDMDVDGDDYVDPDAEANGDDDDGMASFSSEYSD</sequence>
<feature type="compositionally biased region" description="Acidic residues" evidence="4">
    <location>
        <begin position="1581"/>
        <end position="1630"/>
    </location>
</feature>
<feature type="region of interest" description="Disordered" evidence="4">
    <location>
        <begin position="1425"/>
        <end position="1501"/>
    </location>
</feature>
<reference evidence="7" key="2">
    <citation type="submission" date="2023-06" db="EMBL/GenBank/DDBJ databases">
        <authorList>
            <person name="Ma L."/>
            <person name="Liu K.-W."/>
            <person name="Li Z."/>
            <person name="Hsiao Y.-Y."/>
            <person name="Qi Y."/>
            <person name="Fu T."/>
            <person name="Tang G."/>
            <person name="Zhang D."/>
            <person name="Sun W.-H."/>
            <person name="Liu D.-K."/>
            <person name="Li Y."/>
            <person name="Chen G.-Z."/>
            <person name="Liu X.-D."/>
            <person name="Liao X.-Y."/>
            <person name="Jiang Y.-T."/>
            <person name="Yu X."/>
            <person name="Hao Y."/>
            <person name="Huang J."/>
            <person name="Zhao X.-W."/>
            <person name="Ke S."/>
            <person name="Chen Y.-Y."/>
            <person name="Wu W.-L."/>
            <person name="Hsu J.-L."/>
            <person name="Lin Y.-F."/>
            <person name="Huang M.-D."/>
            <person name="Li C.-Y."/>
            <person name="Huang L."/>
            <person name="Wang Z.-W."/>
            <person name="Zhao X."/>
            <person name="Zhong W.-Y."/>
            <person name="Peng D.-H."/>
            <person name="Ahmad S."/>
            <person name="Lan S."/>
            <person name="Zhang J.-S."/>
            <person name="Tsai W.-C."/>
            <person name="Van De Peer Y."/>
            <person name="Liu Z.-J."/>
        </authorList>
    </citation>
    <scope>NUCLEOTIDE SEQUENCE</scope>
    <source>
        <strain evidence="7">CP</strain>
        <tissue evidence="7">Leaves</tissue>
    </source>
</reference>
<dbReference type="EMBL" id="JAUJYO010000020">
    <property type="protein sequence ID" value="KAK1286955.1"/>
    <property type="molecule type" value="Genomic_DNA"/>
</dbReference>
<feature type="compositionally biased region" description="Basic residues" evidence="4">
    <location>
        <begin position="1434"/>
        <end position="1448"/>
    </location>
</feature>
<feature type="region of interest" description="Disordered" evidence="4">
    <location>
        <begin position="1539"/>
        <end position="1640"/>
    </location>
</feature>